<accession>A0ABP0B8E1</accession>
<name>A0ABP0B8E1_9PEZI</name>
<sequence>MWEHALNPLDLAQLAVLKTPHRTMALRVYEESITLVRDNDNYIPLSRVLSEHSTVASASASGDSNQPRRRKTQPAVSGQGLFYGEDYFQELGRQLASYNLGNVMHTSYTSYGVRIEHEKLVERADTIIIMQAWLVERFDYVRDREPLQEFLRGLLETDDAFLFGRLGDNDGDDLDDDEDAREQDAKVANAFASAALAAGRLPAPYSSSFSSNGQRSSVTAQHFVIRNTSTGAIYGFASALAFPALQRGCLSALLVDPEKRGLARGRDLHTSVVHYLTQAYGVDIIQLGAPVTAMFPGVPLNSDYSFPDNVEFFEKMGWNLESGSQTQRLYSLLYKQTPNNDDLNRSQVDTAAKGLVLELHAPWEEILAFVEKALKLPKMAIKQPFARLIYQEAAMAAMAAKAAIKRRQHGGIDGNAQALHVVAITTRERSSGAIVGSALLIRHDGSSPDNFAGFHFPHPCRNFSLDSSSTVTTTSVFMCPIVVPQQYEPVDFHKTVVRGLAAKAIIMQKRDSAPPLFSHTLSPSPC</sequence>
<feature type="region of interest" description="Disordered" evidence="1">
    <location>
        <begin position="56"/>
        <end position="75"/>
    </location>
</feature>
<organism evidence="2 3">
    <name type="scientific">Sporothrix eucalyptigena</name>
    <dbReference type="NCBI Taxonomy" id="1812306"/>
    <lineage>
        <taxon>Eukaryota</taxon>
        <taxon>Fungi</taxon>
        <taxon>Dikarya</taxon>
        <taxon>Ascomycota</taxon>
        <taxon>Pezizomycotina</taxon>
        <taxon>Sordariomycetes</taxon>
        <taxon>Sordariomycetidae</taxon>
        <taxon>Ophiostomatales</taxon>
        <taxon>Ophiostomataceae</taxon>
        <taxon>Sporothrix</taxon>
    </lineage>
</organism>
<proteinExistence type="predicted"/>
<protein>
    <recommendedName>
        <fullName evidence="4">N-acetyltransferase domain-containing protein</fullName>
    </recommendedName>
</protein>
<dbReference type="SUPFAM" id="SSF55729">
    <property type="entry name" value="Acyl-CoA N-acyltransferases (Nat)"/>
    <property type="match status" value="1"/>
</dbReference>
<evidence type="ECO:0000313" key="2">
    <source>
        <dbReference type="EMBL" id="CAK7215830.1"/>
    </source>
</evidence>
<dbReference type="Proteomes" id="UP001642482">
    <property type="component" value="Unassembled WGS sequence"/>
</dbReference>
<evidence type="ECO:0008006" key="4">
    <source>
        <dbReference type="Google" id="ProtNLM"/>
    </source>
</evidence>
<comment type="caution">
    <text evidence="2">The sequence shown here is derived from an EMBL/GenBank/DDBJ whole genome shotgun (WGS) entry which is preliminary data.</text>
</comment>
<dbReference type="EMBL" id="CAWUHD010000018">
    <property type="protein sequence ID" value="CAK7215830.1"/>
    <property type="molecule type" value="Genomic_DNA"/>
</dbReference>
<feature type="compositionally biased region" description="Polar residues" evidence="1">
    <location>
        <begin position="56"/>
        <end position="65"/>
    </location>
</feature>
<evidence type="ECO:0000313" key="3">
    <source>
        <dbReference type="Proteomes" id="UP001642482"/>
    </source>
</evidence>
<dbReference type="Gene3D" id="3.40.630.30">
    <property type="match status" value="1"/>
</dbReference>
<keyword evidence="3" id="KW-1185">Reference proteome</keyword>
<reference evidence="2 3" key="1">
    <citation type="submission" date="2024-01" db="EMBL/GenBank/DDBJ databases">
        <authorList>
            <person name="Allen C."/>
            <person name="Tagirdzhanova G."/>
        </authorList>
    </citation>
    <scope>NUCLEOTIDE SEQUENCE [LARGE SCALE GENOMIC DNA]</scope>
</reference>
<evidence type="ECO:0000256" key="1">
    <source>
        <dbReference type="SAM" id="MobiDB-lite"/>
    </source>
</evidence>
<gene>
    <name evidence="2" type="ORF">SEUCBS140593_002660</name>
</gene>
<dbReference type="InterPro" id="IPR016181">
    <property type="entry name" value="Acyl_CoA_acyltransferase"/>
</dbReference>